<organism evidence="2 3">
    <name type="scientific">Ophiocordyceps camponoti-floridani</name>
    <dbReference type="NCBI Taxonomy" id="2030778"/>
    <lineage>
        <taxon>Eukaryota</taxon>
        <taxon>Fungi</taxon>
        <taxon>Dikarya</taxon>
        <taxon>Ascomycota</taxon>
        <taxon>Pezizomycotina</taxon>
        <taxon>Sordariomycetes</taxon>
        <taxon>Hypocreomycetidae</taxon>
        <taxon>Hypocreales</taxon>
        <taxon>Ophiocordycipitaceae</taxon>
        <taxon>Ophiocordyceps</taxon>
    </lineage>
</organism>
<feature type="region of interest" description="Disordered" evidence="1">
    <location>
        <begin position="43"/>
        <end position="147"/>
    </location>
</feature>
<evidence type="ECO:0000256" key="1">
    <source>
        <dbReference type="SAM" id="MobiDB-lite"/>
    </source>
</evidence>
<evidence type="ECO:0000313" key="2">
    <source>
        <dbReference type="EMBL" id="KAF4582161.1"/>
    </source>
</evidence>
<dbReference type="EMBL" id="JAACLJ010000008">
    <property type="protein sequence ID" value="KAF4582161.1"/>
    <property type="molecule type" value="Genomic_DNA"/>
</dbReference>
<comment type="caution">
    <text evidence="2">The sequence shown here is derived from an EMBL/GenBank/DDBJ whole genome shotgun (WGS) entry which is preliminary data.</text>
</comment>
<keyword evidence="3" id="KW-1185">Reference proteome</keyword>
<protein>
    <submittedName>
        <fullName evidence="2">Uncharacterized protein</fullName>
    </submittedName>
</protein>
<feature type="compositionally biased region" description="Pro residues" evidence="1">
    <location>
        <begin position="47"/>
        <end position="58"/>
    </location>
</feature>
<feature type="compositionally biased region" description="Polar residues" evidence="1">
    <location>
        <begin position="135"/>
        <end position="147"/>
    </location>
</feature>
<proteinExistence type="predicted"/>
<evidence type="ECO:0000313" key="3">
    <source>
        <dbReference type="Proteomes" id="UP000562929"/>
    </source>
</evidence>
<dbReference type="Proteomes" id="UP000562929">
    <property type="component" value="Unassembled WGS sequence"/>
</dbReference>
<gene>
    <name evidence="2" type="ORF">GQ602_006785</name>
</gene>
<sequence length="348" mass="37380">MDGAAPFRSALVSGAAVVRFMETSNYYPSPVARWDYGPHARLTSPVLRPPPPPHPPASEPLNRTPVPRQSAGPEDDGLGLGALLADHKDGSPDDQGQPRLPNLSLWGYPLQGATPRPKTSVQGSPARPPGCTDKGVSQPNTDGVVQRCSKSSRPAYNHAAHIDRLSPDGDILSPLGEGYYSSVDFLEAGFRKKGITLGPLCTTVNLPAVLPGQGRETVSIVTNATLLASGQMSYEGGIAHAGFHCFDLYSVVATRPCDIVQTTCGPLLSNMTCYPGTFDKLRKGRRGPCAVDLCKDLRMPNNWRESRLLCVKEIPGRKGLVSLVCKQMFGHWAGQCSSLDELGNRIWD</sequence>
<reference evidence="2 3" key="1">
    <citation type="journal article" date="2020" name="G3 (Bethesda)">
        <title>Genetic Underpinnings of Host Manipulation by Ophiocordyceps as Revealed by Comparative Transcriptomics.</title>
        <authorList>
            <person name="Will I."/>
            <person name="Das B."/>
            <person name="Trinh T."/>
            <person name="Brachmann A."/>
            <person name="Ohm R.A."/>
            <person name="de Bekker C."/>
        </authorList>
    </citation>
    <scope>NUCLEOTIDE SEQUENCE [LARGE SCALE GENOMIC DNA]</scope>
    <source>
        <strain evidence="2 3">EC05</strain>
    </source>
</reference>
<name>A0A8H4Q221_9HYPO</name>
<accession>A0A8H4Q221</accession>
<dbReference type="OrthoDB" id="4924911at2759"/>
<dbReference type="AlphaFoldDB" id="A0A8H4Q221"/>